<dbReference type="InterPro" id="IPR001647">
    <property type="entry name" value="HTH_TetR"/>
</dbReference>
<evidence type="ECO:0000256" key="3">
    <source>
        <dbReference type="ARBA" id="ARBA00023163"/>
    </source>
</evidence>
<feature type="compositionally biased region" description="Basic and acidic residues" evidence="5">
    <location>
        <begin position="8"/>
        <end position="31"/>
    </location>
</feature>
<dbReference type="Gene3D" id="1.10.357.10">
    <property type="entry name" value="Tetracycline Repressor, domain 2"/>
    <property type="match status" value="1"/>
</dbReference>
<evidence type="ECO:0000256" key="1">
    <source>
        <dbReference type="ARBA" id="ARBA00023015"/>
    </source>
</evidence>
<gene>
    <name evidence="7" type="ORF">NB037_15015</name>
</gene>
<dbReference type="SUPFAM" id="SSF46689">
    <property type="entry name" value="Homeodomain-like"/>
    <property type="match status" value="1"/>
</dbReference>
<evidence type="ECO:0000313" key="8">
    <source>
        <dbReference type="Proteomes" id="UP001155240"/>
    </source>
</evidence>
<organism evidence="7 8">
    <name type="scientific">Rathayibacter rubneri</name>
    <dbReference type="NCBI Taxonomy" id="2950106"/>
    <lineage>
        <taxon>Bacteria</taxon>
        <taxon>Bacillati</taxon>
        <taxon>Actinomycetota</taxon>
        <taxon>Actinomycetes</taxon>
        <taxon>Micrococcales</taxon>
        <taxon>Microbacteriaceae</taxon>
        <taxon>Rathayibacter</taxon>
    </lineage>
</organism>
<reference evidence="7" key="1">
    <citation type="submission" date="2022-06" db="EMBL/GenBank/DDBJ databases">
        <title>Whole genome shotgun sequencing (WGS) of Rathayibacter sp. ZW T2_19, isolated from stored onions (Allium cepa).</title>
        <authorList>
            <person name="Stoll D.A."/>
            <person name="Huch M."/>
        </authorList>
    </citation>
    <scope>NUCLEOTIDE SEQUENCE</scope>
    <source>
        <strain evidence="7">ZW T2_19</strain>
    </source>
</reference>
<evidence type="ECO:0000256" key="5">
    <source>
        <dbReference type="SAM" id="MobiDB-lite"/>
    </source>
</evidence>
<proteinExistence type="predicted"/>
<feature type="domain" description="HTH tetR-type" evidence="6">
    <location>
        <begin position="28"/>
        <end position="88"/>
    </location>
</feature>
<dbReference type="PANTHER" id="PTHR30055">
    <property type="entry name" value="HTH-TYPE TRANSCRIPTIONAL REGULATOR RUTR"/>
    <property type="match status" value="1"/>
</dbReference>
<evidence type="ECO:0000256" key="2">
    <source>
        <dbReference type="ARBA" id="ARBA00023125"/>
    </source>
</evidence>
<dbReference type="EMBL" id="JAMRYM010000080">
    <property type="protein sequence ID" value="MCM6763730.1"/>
    <property type="molecule type" value="Genomic_DNA"/>
</dbReference>
<dbReference type="PROSITE" id="PS50977">
    <property type="entry name" value="HTH_TETR_2"/>
    <property type="match status" value="1"/>
</dbReference>
<evidence type="ECO:0000313" key="7">
    <source>
        <dbReference type="EMBL" id="MCM6763730.1"/>
    </source>
</evidence>
<dbReference type="InterPro" id="IPR050109">
    <property type="entry name" value="HTH-type_TetR-like_transc_reg"/>
</dbReference>
<dbReference type="GO" id="GO:0003700">
    <property type="term" value="F:DNA-binding transcription factor activity"/>
    <property type="evidence" value="ECO:0007669"/>
    <property type="project" value="TreeGrafter"/>
</dbReference>
<comment type="caution">
    <text evidence="7">The sequence shown here is derived from an EMBL/GenBank/DDBJ whole genome shotgun (WGS) entry which is preliminary data.</text>
</comment>
<sequence>MSTLSNFVKEESMGFKEKPPGRRERAKEDKQRRIEEAARVLFAERGVGGVTTQQIADRADVAIGTLYLYAATKAELLIMVQNRKFGAAIDDGLAAAEAPARDALERVLALITPVVACLREHPENGRIYLHELVSGDPEEAHRREGLALSQRLEEGVGGILRRGSGIDRGDAAIRARVITSVIHVTTTATLHLGDPLPTLLAHLRHQIAVVAPGRGGGGCGREQPLREL</sequence>
<dbReference type="GO" id="GO:0000976">
    <property type="term" value="F:transcription cis-regulatory region binding"/>
    <property type="evidence" value="ECO:0007669"/>
    <property type="project" value="TreeGrafter"/>
</dbReference>
<dbReference type="InterPro" id="IPR009057">
    <property type="entry name" value="Homeodomain-like_sf"/>
</dbReference>
<name>A0A9X2DZ24_9MICO</name>
<protein>
    <submittedName>
        <fullName evidence="7">TetR/AcrR family transcriptional regulator</fullName>
    </submittedName>
</protein>
<keyword evidence="1" id="KW-0805">Transcription regulation</keyword>
<accession>A0A9X2DZ24</accession>
<evidence type="ECO:0000256" key="4">
    <source>
        <dbReference type="PROSITE-ProRule" id="PRU00335"/>
    </source>
</evidence>
<dbReference type="Proteomes" id="UP001155240">
    <property type="component" value="Unassembled WGS sequence"/>
</dbReference>
<dbReference type="PRINTS" id="PR00455">
    <property type="entry name" value="HTHTETR"/>
</dbReference>
<evidence type="ECO:0000259" key="6">
    <source>
        <dbReference type="PROSITE" id="PS50977"/>
    </source>
</evidence>
<dbReference type="AlphaFoldDB" id="A0A9X2DZ24"/>
<feature type="DNA-binding region" description="H-T-H motif" evidence="4">
    <location>
        <begin position="51"/>
        <end position="70"/>
    </location>
</feature>
<feature type="region of interest" description="Disordered" evidence="5">
    <location>
        <begin position="1"/>
        <end position="31"/>
    </location>
</feature>
<dbReference type="PANTHER" id="PTHR30055:SF238">
    <property type="entry name" value="MYCOFACTOCIN BIOSYNTHESIS TRANSCRIPTIONAL REGULATOR MFTR-RELATED"/>
    <property type="match status" value="1"/>
</dbReference>
<keyword evidence="2 4" id="KW-0238">DNA-binding</keyword>
<keyword evidence="8" id="KW-1185">Reference proteome</keyword>
<keyword evidence="3" id="KW-0804">Transcription</keyword>
<dbReference type="Pfam" id="PF00440">
    <property type="entry name" value="TetR_N"/>
    <property type="match status" value="1"/>
</dbReference>
<dbReference type="RefSeq" id="WP_251947027.1">
    <property type="nucleotide sequence ID" value="NZ_JAMRYM010000080.1"/>
</dbReference>